<name>A0A318V046_9SPHI</name>
<keyword evidence="5" id="KW-0418">Kinase</keyword>
<dbReference type="Gene3D" id="3.30.450.20">
    <property type="entry name" value="PAS domain"/>
    <property type="match status" value="2"/>
</dbReference>
<dbReference type="SMART" id="SM00387">
    <property type="entry name" value="HATPase_c"/>
    <property type="match status" value="1"/>
</dbReference>
<feature type="domain" description="PAS" evidence="9">
    <location>
        <begin position="157"/>
        <end position="227"/>
    </location>
</feature>
<evidence type="ECO:0000313" key="10">
    <source>
        <dbReference type="EMBL" id="PYF77229.1"/>
    </source>
</evidence>
<dbReference type="Gene3D" id="3.30.565.10">
    <property type="entry name" value="Histidine kinase-like ATPase, C-terminal domain"/>
    <property type="match status" value="1"/>
</dbReference>
<dbReference type="PANTHER" id="PTHR43711">
    <property type="entry name" value="TWO-COMPONENT HISTIDINE KINASE"/>
    <property type="match status" value="1"/>
</dbReference>
<dbReference type="CDD" id="cd00130">
    <property type="entry name" value="PAS"/>
    <property type="match status" value="1"/>
</dbReference>
<dbReference type="SUPFAM" id="SSF47384">
    <property type="entry name" value="Homodimeric domain of signal transducing histidine kinase"/>
    <property type="match status" value="1"/>
</dbReference>
<dbReference type="OrthoDB" id="9813151at2"/>
<dbReference type="PANTHER" id="PTHR43711:SF1">
    <property type="entry name" value="HISTIDINE KINASE 1"/>
    <property type="match status" value="1"/>
</dbReference>
<dbReference type="Pfam" id="PF00512">
    <property type="entry name" value="HisKA"/>
    <property type="match status" value="1"/>
</dbReference>
<dbReference type="FunFam" id="3.30.565.10:FF:000006">
    <property type="entry name" value="Sensor histidine kinase WalK"/>
    <property type="match status" value="1"/>
</dbReference>
<dbReference type="InterPro" id="IPR013655">
    <property type="entry name" value="PAS_fold_3"/>
</dbReference>
<keyword evidence="7" id="KW-0472">Membrane</keyword>
<reference evidence="10 11" key="1">
    <citation type="submission" date="2018-06" db="EMBL/GenBank/DDBJ databases">
        <title>Genomic Encyclopedia of Archaeal and Bacterial Type Strains, Phase II (KMG-II): from individual species to whole genera.</title>
        <authorList>
            <person name="Goeker M."/>
        </authorList>
    </citation>
    <scope>NUCLEOTIDE SEQUENCE [LARGE SCALE GENOMIC DNA]</scope>
    <source>
        <strain evidence="10 11">DSM 27372</strain>
    </source>
</reference>
<keyword evidence="3" id="KW-0597">Phosphoprotein</keyword>
<dbReference type="Pfam" id="PF02518">
    <property type="entry name" value="HATPase_c"/>
    <property type="match status" value="1"/>
</dbReference>
<dbReference type="EC" id="2.7.13.3" evidence="2"/>
<evidence type="ECO:0000259" key="8">
    <source>
        <dbReference type="PROSITE" id="PS50109"/>
    </source>
</evidence>
<dbReference type="RefSeq" id="WP_110827292.1">
    <property type="nucleotide sequence ID" value="NZ_QKLU01000001.1"/>
</dbReference>
<keyword evidence="11" id="KW-1185">Reference proteome</keyword>
<evidence type="ECO:0000256" key="6">
    <source>
        <dbReference type="ARBA" id="ARBA00023012"/>
    </source>
</evidence>
<dbReference type="InterPro" id="IPR003661">
    <property type="entry name" value="HisK_dim/P_dom"/>
</dbReference>
<organism evidence="10 11">
    <name type="scientific">Pedobacter nutrimenti</name>
    <dbReference type="NCBI Taxonomy" id="1241337"/>
    <lineage>
        <taxon>Bacteria</taxon>
        <taxon>Pseudomonadati</taxon>
        <taxon>Bacteroidota</taxon>
        <taxon>Sphingobacteriia</taxon>
        <taxon>Sphingobacteriales</taxon>
        <taxon>Sphingobacteriaceae</taxon>
        <taxon>Pedobacter</taxon>
    </lineage>
</organism>
<dbReference type="NCBIfam" id="TIGR00229">
    <property type="entry name" value="sensory_box"/>
    <property type="match status" value="1"/>
</dbReference>
<dbReference type="SMART" id="SM00388">
    <property type="entry name" value="HisKA"/>
    <property type="match status" value="1"/>
</dbReference>
<evidence type="ECO:0000256" key="5">
    <source>
        <dbReference type="ARBA" id="ARBA00022777"/>
    </source>
</evidence>
<evidence type="ECO:0000256" key="3">
    <source>
        <dbReference type="ARBA" id="ARBA00022553"/>
    </source>
</evidence>
<dbReference type="InterPro" id="IPR000014">
    <property type="entry name" value="PAS"/>
</dbReference>
<dbReference type="Gene3D" id="1.10.287.130">
    <property type="match status" value="1"/>
</dbReference>
<dbReference type="FunFam" id="3.30.450.20:FF:000099">
    <property type="entry name" value="Sensory box sensor histidine kinase"/>
    <property type="match status" value="1"/>
</dbReference>
<dbReference type="InterPro" id="IPR050736">
    <property type="entry name" value="Sensor_HK_Regulatory"/>
</dbReference>
<protein>
    <recommendedName>
        <fullName evidence="2">histidine kinase</fullName>
        <ecNumber evidence="2">2.7.13.3</ecNumber>
    </recommendedName>
</protein>
<dbReference type="FunFam" id="1.10.287.130:FF:000001">
    <property type="entry name" value="Two-component sensor histidine kinase"/>
    <property type="match status" value="1"/>
</dbReference>
<evidence type="ECO:0000256" key="1">
    <source>
        <dbReference type="ARBA" id="ARBA00000085"/>
    </source>
</evidence>
<dbReference type="PROSITE" id="PS50112">
    <property type="entry name" value="PAS"/>
    <property type="match status" value="1"/>
</dbReference>
<evidence type="ECO:0000256" key="2">
    <source>
        <dbReference type="ARBA" id="ARBA00012438"/>
    </source>
</evidence>
<dbReference type="InterPro" id="IPR004358">
    <property type="entry name" value="Sig_transdc_His_kin-like_C"/>
</dbReference>
<dbReference type="CDD" id="cd00075">
    <property type="entry name" value="HATPase"/>
    <property type="match status" value="1"/>
</dbReference>
<dbReference type="InterPro" id="IPR013656">
    <property type="entry name" value="PAS_4"/>
</dbReference>
<gene>
    <name evidence="10" type="ORF">B0O44_101710</name>
</gene>
<dbReference type="Pfam" id="PF08447">
    <property type="entry name" value="PAS_3"/>
    <property type="match status" value="1"/>
</dbReference>
<proteinExistence type="predicted"/>
<dbReference type="SUPFAM" id="SSF55874">
    <property type="entry name" value="ATPase domain of HSP90 chaperone/DNA topoisomerase II/histidine kinase"/>
    <property type="match status" value="1"/>
</dbReference>
<dbReference type="EMBL" id="QKLU01000001">
    <property type="protein sequence ID" value="PYF77229.1"/>
    <property type="molecule type" value="Genomic_DNA"/>
</dbReference>
<dbReference type="Proteomes" id="UP000248198">
    <property type="component" value="Unassembled WGS sequence"/>
</dbReference>
<comment type="caution">
    <text evidence="10">The sequence shown here is derived from an EMBL/GenBank/DDBJ whole genome shotgun (WGS) entry which is preliminary data.</text>
</comment>
<dbReference type="GO" id="GO:0000155">
    <property type="term" value="F:phosphorelay sensor kinase activity"/>
    <property type="evidence" value="ECO:0007669"/>
    <property type="project" value="InterPro"/>
</dbReference>
<evidence type="ECO:0000313" key="11">
    <source>
        <dbReference type="Proteomes" id="UP000248198"/>
    </source>
</evidence>
<keyword evidence="6" id="KW-0902">Two-component regulatory system</keyword>
<dbReference type="InterPro" id="IPR035965">
    <property type="entry name" value="PAS-like_dom_sf"/>
</dbReference>
<dbReference type="InterPro" id="IPR001610">
    <property type="entry name" value="PAC"/>
</dbReference>
<sequence length="636" mass="72972">MEIAEKSGLTADMLKVFETLPNMYLILSPDLMILTASQAYLTAVNKKSTDVQGKFIFDVFYQDNDMPGLTDIQTSLQQVLHTKKAHQLPVTRYDLPDPADKQRLLERYWLSSHTPVLNTDGQISYIIHQTENVTDLIFTEHKAKAVLRPPSNEMTLSEQRFAFLLNAMPQQVWTARPDGTLDYVNEFSCTYFGKDINYITDHGWQAFVHPQDIDACLKTWQTALETGKEYMVEFRLQMHTGAYKWHLGRAVPLIENGQTTLWLGTNINIDLQKNNEQKKDEFLSIASHELKTPLTSIKAFNQLMQRTSDPEKLNSFIHKSAERIFRLEKLINDLLDVTRINAGKMIYNLEEFNFSQMLRDSIESVQYTSPSHQISLECENEVLYTGDRFRIEQVVNNFLTNAIKYSPGADKILVKSSIQLQNIILSVQDFGIGIPEQELDRLFERYYRADNSAMRFEGLGLGLFISSEILKGHQGSFWIESEPDQGSTFYFRLPLPSPENVGPEANENHFYKDNTISITYNPDKQRLEVDWLGFQNLETVQHGCQLLADRLQKTKVHKILNDNNHVLGTWSEASEWVGKSGFPMLEKSGLQYFAWVFSPIAFSQLSARKSVDIAEGNVITQLFTDLPSARKWLDSK</sequence>
<evidence type="ECO:0000259" key="9">
    <source>
        <dbReference type="PROSITE" id="PS50112"/>
    </source>
</evidence>
<dbReference type="InterPro" id="IPR036097">
    <property type="entry name" value="HisK_dim/P_sf"/>
</dbReference>
<dbReference type="InterPro" id="IPR003594">
    <property type="entry name" value="HATPase_dom"/>
</dbReference>
<comment type="catalytic activity">
    <reaction evidence="1">
        <text>ATP + protein L-histidine = ADP + protein N-phospho-L-histidine.</text>
        <dbReference type="EC" id="2.7.13.3"/>
    </reaction>
</comment>
<dbReference type="CDD" id="cd00082">
    <property type="entry name" value="HisKA"/>
    <property type="match status" value="1"/>
</dbReference>
<dbReference type="PROSITE" id="PS50109">
    <property type="entry name" value="HIS_KIN"/>
    <property type="match status" value="1"/>
</dbReference>
<dbReference type="InterPro" id="IPR005467">
    <property type="entry name" value="His_kinase_dom"/>
</dbReference>
<dbReference type="AlphaFoldDB" id="A0A318V046"/>
<dbReference type="SMART" id="SM00086">
    <property type="entry name" value="PAC"/>
    <property type="match status" value="1"/>
</dbReference>
<evidence type="ECO:0000256" key="7">
    <source>
        <dbReference type="ARBA" id="ARBA00023136"/>
    </source>
</evidence>
<feature type="domain" description="Histidine kinase" evidence="8">
    <location>
        <begin position="285"/>
        <end position="497"/>
    </location>
</feature>
<keyword evidence="4" id="KW-0808">Transferase</keyword>
<dbReference type="InterPro" id="IPR036890">
    <property type="entry name" value="HATPase_C_sf"/>
</dbReference>
<dbReference type="SMART" id="SM00091">
    <property type="entry name" value="PAS"/>
    <property type="match status" value="2"/>
</dbReference>
<accession>A0A318V046</accession>
<dbReference type="Pfam" id="PF08448">
    <property type="entry name" value="PAS_4"/>
    <property type="match status" value="1"/>
</dbReference>
<evidence type="ECO:0000256" key="4">
    <source>
        <dbReference type="ARBA" id="ARBA00022679"/>
    </source>
</evidence>
<dbReference type="SUPFAM" id="SSF55785">
    <property type="entry name" value="PYP-like sensor domain (PAS domain)"/>
    <property type="match status" value="2"/>
</dbReference>
<dbReference type="PRINTS" id="PR00344">
    <property type="entry name" value="BCTRLSENSOR"/>
</dbReference>